<keyword evidence="8" id="KW-1185">Reference proteome</keyword>
<evidence type="ECO:0000256" key="5">
    <source>
        <dbReference type="RuleBase" id="RU361168"/>
    </source>
</evidence>
<dbReference type="InterPro" id="IPR041233">
    <property type="entry name" value="Melibiase_C"/>
</dbReference>
<reference evidence="8" key="1">
    <citation type="journal article" date="2019" name="Int. J. Syst. Evol. Microbiol.">
        <title>The Global Catalogue of Microorganisms (GCM) 10K type strain sequencing project: providing services to taxonomists for standard genome sequencing and annotation.</title>
        <authorList>
            <consortium name="The Broad Institute Genomics Platform"/>
            <consortium name="The Broad Institute Genome Sequencing Center for Infectious Disease"/>
            <person name="Wu L."/>
            <person name="Ma J."/>
        </authorList>
    </citation>
    <scope>NUCLEOTIDE SEQUENCE [LARGE SCALE GENOMIC DNA]</scope>
    <source>
        <strain evidence="8">JCM 17138</strain>
    </source>
</reference>
<dbReference type="RefSeq" id="WP_275768822.1">
    <property type="nucleotide sequence ID" value="NZ_BAABDE010000039.1"/>
</dbReference>
<gene>
    <name evidence="7" type="ORF">GCM10022403_086080</name>
</gene>
<keyword evidence="5" id="KW-1015">Disulfide bond</keyword>
<dbReference type="InterPro" id="IPR017853">
    <property type="entry name" value="GH"/>
</dbReference>
<comment type="catalytic activity">
    <reaction evidence="5">
        <text>Hydrolysis of terminal, non-reducing alpha-D-galactose residues in alpha-D-galactosides, including galactose oligosaccharides, galactomannans and galactolipids.</text>
        <dbReference type="EC" id="3.2.1.22"/>
    </reaction>
</comment>
<keyword evidence="2" id="KW-0732">Signal</keyword>
<comment type="caution">
    <text evidence="7">The sequence shown here is derived from an EMBL/GenBank/DDBJ whole genome shotgun (WGS) entry which is preliminary data.</text>
</comment>
<evidence type="ECO:0000256" key="3">
    <source>
        <dbReference type="ARBA" id="ARBA00022801"/>
    </source>
</evidence>
<dbReference type="PRINTS" id="PR00740">
    <property type="entry name" value="GLHYDRLASE27"/>
</dbReference>
<dbReference type="SUPFAM" id="SSF51445">
    <property type="entry name" value="(Trans)glycosidases"/>
    <property type="match status" value="1"/>
</dbReference>
<evidence type="ECO:0000256" key="1">
    <source>
        <dbReference type="ARBA" id="ARBA00009743"/>
    </source>
</evidence>
<dbReference type="Pfam" id="PF16499">
    <property type="entry name" value="Melibiase_2"/>
    <property type="match status" value="1"/>
</dbReference>
<dbReference type="SUPFAM" id="SSF51011">
    <property type="entry name" value="Glycosyl hydrolase domain"/>
    <property type="match status" value="1"/>
</dbReference>
<dbReference type="Pfam" id="PF17801">
    <property type="entry name" value="Melibiase_C"/>
    <property type="match status" value="1"/>
</dbReference>
<keyword evidence="3 5" id="KW-0378">Hydrolase</keyword>
<evidence type="ECO:0000313" key="7">
    <source>
        <dbReference type="EMBL" id="GAA3840654.1"/>
    </source>
</evidence>
<dbReference type="InterPro" id="IPR013785">
    <property type="entry name" value="Aldolase_TIM"/>
</dbReference>
<dbReference type="EMBL" id="BAABDE010000039">
    <property type="protein sequence ID" value="GAA3840654.1"/>
    <property type="molecule type" value="Genomic_DNA"/>
</dbReference>
<dbReference type="GO" id="GO:0016787">
    <property type="term" value="F:hydrolase activity"/>
    <property type="evidence" value="ECO:0007669"/>
    <property type="project" value="UniProtKB-KW"/>
</dbReference>
<name>A0ABP7JC32_9ACTN</name>
<sequence>MTRFPRPIPDRHLRPPMGWNSWDCYGTTVTEDEVLANAAFMHDHMLAHGWDTVVVDIQWYEPTARSHGYNPDAPLVLDAHGLQQPAPNRFRSAADGAGFGPLADRVHQLGLRFGLHIMRGIPRRAFAARLPVAGTSWTADEIADTDSVCPWNSDNYGLNHDHPGAQAYYDAQVAQFARWGVDFIKADDMLFPYHEREIAAYARAIARSGRPIELSLSPGTDVSVAHLDHLRQNSTMWRVCDDLWDRWEDVEAQFARMARWAPWQGAASTGGSAAVGWADADMLPLGRIGIRAERGDDRLCSLTRPEQISLLTLWLISRSPLMMGGDLPTSPPETIELLTNDEALAVLWHSTDNREVLREKDLILWTAQDTDGRTRYAAVFSLAGTPRRVTVPLGSLGARPDDHVRELWTRTDTPHDGRSLVTDLPAHGAVLLRLGQDMR</sequence>
<dbReference type="CDD" id="cd14792">
    <property type="entry name" value="GH27"/>
    <property type="match status" value="1"/>
</dbReference>
<dbReference type="Proteomes" id="UP001501009">
    <property type="component" value="Unassembled WGS sequence"/>
</dbReference>
<dbReference type="PANTHER" id="PTHR11452">
    <property type="entry name" value="ALPHA-GALACTOSIDASE/ALPHA-N-ACETYLGALACTOSAMINIDASE"/>
    <property type="match status" value="1"/>
</dbReference>
<organism evidence="7 8">
    <name type="scientific">Streptomyces coacervatus</name>
    <dbReference type="NCBI Taxonomy" id="647381"/>
    <lineage>
        <taxon>Bacteria</taxon>
        <taxon>Bacillati</taxon>
        <taxon>Actinomycetota</taxon>
        <taxon>Actinomycetes</taxon>
        <taxon>Kitasatosporales</taxon>
        <taxon>Streptomycetaceae</taxon>
        <taxon>Streptomyces</taxon>
    </lineage>
</organism>
<keyword evidence="4 5" id="KW-0326">Glycosidase</keyword>
<evidence type="ECO:0000313" key="8">
    <source>
        <dbReference type="Proteomes" id="UP001501009"/>
    </source>
</evidence>
<comment type="similarity">
    <text evidence="1 5">Belongs to the glycosyl hydrolase 27 family.</text>
</comment>
<evidence type="ECO:0000256" key="2">
    <source>
        <dbReference type="ARBA" id="ARBA00022729"/>
    </source>
</evidence>
<accession>A0ABP7JC32</accession>
<dbReference type="PANTHER" id="PTHR11452:SF42">
    <property type="entry name" value="ALPHA-GALACTOSIDASE"/>
    <property type="match status" value="1"/>
</dbReference>
<feature type="domain" description="Alpha galactosidase C-terminal" evidence="6">
    <location>
        <begin position="360"/>
        <end position="434"/>
    </location>
</feature>
<dbReference type="InterPro" id="IPR013780">
    <property type="entry name" value="Glyco_hydro_b"/>
</dbReference>
<proteinExistence type="inferred from homology"/>
<evidence type="ECO:0000259" key="6">
    <source>
        <dbReference type="Pfam" id="PF17801"/>
    </source>
</evidence>
<dbReference type="Gene3D" id="3.20.20.70">
    <property type="entry name" value="Aldolase class I"/>
    <property type="match status" value="1"/>
</dbReference>
<dbReference type="EC" id="3.2.1.22" evidence="5"/>
<evidence type="ECO:0000256" key="4">
    <source>
        <dbReference type="ARBA" id="ARBA00023295"/>
    </source>
</evidence>
<protein>
    <recommendedName>
        <fullName evidence="5">Alpha-galactosidase</fullName>
        <ecNumber evidence="5">3.2.1.22</ecNumber>
    </recommendedName>
    <alternativeName>
        <fullName evidence="5">Melibiase</fullName>
    </alternativeName>
</protein>
<dbReference type="InterPro" id="IPR002241">
    <property type="entry name" value="Glyco_hydro_27"/>
</dbReference>
<dbReference type="Gene3D" id="2.60.40.1180">
    <property type="entry name" value="Golgi alpha-mannosidase II"/>
    <property type="match status" value="1"/>
</dbReference>